<dbReference type="AlphaFoldDB" id="A0A1C3N543"/>
<accession>A0A1C3N543</accession>
<keyword evidence="1" id="KW-0472">Membrane</keyword>
<reference evidence="3" key="1">
    <citation type="submission" date="2016-06" db="EMBL/GenBank/DDBJ databases">
        <authorList>
            <person name="Varghese N."/>
        </authorList>
    </citation>
    <scope>NUCLEOTIDE SEQUENCE [LARGE SCALE GENOMIC DNA]</scope>
    <source>
        <strain evidence="3">DSM 45344</strain>
    </source>
</reference>
<evidence type="ECO:0000256" key="1">
    <source>
        <dbReference type="SAM" id="Phobius"/>
    </source>
</evidence>
<gene>
    <name evidence="2" type="ORF">GA0070620_3238</name>
</gene>
<feature type="transmembrane region" description="Helical" evidence="1">
    <location>
        <begin position="138"/>
        <end position="160"/>
    </location>
</feature>
<dbReference type="EMBL" id="LT598496">
    <property type="protein sequence ID" value="SBV27712.1"/>
    <property type="molecule type" value="Genomic_DNA"/>
</dbReference>
<dbReference type="STRING" id="307121.GA0070620_3238"/>
<feature type="transmembrane region" description="Helical" evidence="1">
    <location>
        <begin position="23"/>
        <end position="45"/>
    </location>
</feature>
<dbReference type="OrthoDB" id="8159487at2"/>
<sequence length="237" mass="24894">MTTTSTLLPAATPPAPRPDRTRALLLCGVVAGPLFVLTFLVDGTTRDDYDPLRHPVSSLALGDHGWTQTVNFLVCGLLTLLFAVGARRALRPGRASTWGPLLIGVWAVGLLVAGAFTTDPVSGYPPGTPDAPAAYTTSGLLHDGAALIAFPALTAAFFVLTRRFAGQRRRGWAIYSALTGLVFLAGFVLAGVGFAQSAGLVDLAGLYQRVAIVAGLLWLTLLAVHLRRQVSGAPPRR</sequence>
<name>A0A1C3N543_9ACTN</name>
<evidence type="ECO:0000313" key="3">
    <source>
        <dbReference type="Proteomes" id="UP000199393"/>
    </source>
</evidence>
<feature type="transmembrane region" description="Helical" evidence="1">
    <location>
        <begin position="206"/>
        <end position="226"/>
    </location>
</feature>
<dbReference type="Pfam" id="PF06197">
    <property type="entry name" value="DUF998"/>
    <property type="match status" value="1"/>
</dbReference>
<organism evidence="2 3">
    <name type="scientific">Micromonospora krabiensis</name>
    <dbReference type="NCBI Taxonomy" id="307121"/>
    <lineage>
        <taxon>Bacteria</taxon>
        <taxon>Bacillati</taxon>
        <taxon>Actinomycetota</taxon>
        <taxon>Actinomycetes</taxon>
        <taxon>Micromonosporales</taxon>
        <taxon>Micromonosporaceae</taxon>
        <taxon>Micromonospora</taxon>
    </lineage>
</organism>
<feature type="transmembrane region" description="Helical" evidence="1">
    <location>
        <begin position="172"/>
        <end position="194"/>
    </location>
</feature>
<dbReference type="InterPro" id="IPR009339">
    <property type="entry name" value="DUF998"/>
</dbReference>
<feature type="transmembrane region" description="Helical" evidence="1">
    <location>
        <begin position="65"/>
        <end position="86"/>
    </location>
</feature>
<dbReference type="Proteomes" id="UP000199393">
    <property type="component" value="Chromosome I"/>
</dbReference>
<evidence type="ECO:0000313" key="2">
    <source>
        <dbReference type="EMBL" id="SBV27712.1"/>
    </source>
</evidence>
<protein>
    <submittedName>
        <fullName evidence="2">Hypothetical membrane protein</fullName>
    </submittedName>
</protein>
<dbReference type="PATRIC" id="fig|307121.4.peg.3306"/>
<proteinExistence type="predicted"/>
<feature type="transmembrane region" description="Helical" evidence="1">
    <location>
        <begin position="98"/>
        <end position="118"/>
    </location>
</feature>
<keyword evidence="3" id="KW-1185">Reference proteome</keyword>
<keyword evidence="1" id="KW-0812">Transmembrane</keyword>
<keyword evidence="1" id="KW-1133">Transmembrane helix</keyword>
<dbReference type="RefSeq" id="WP_091591750.1">
    <property type="nucleotide sequence ID" value="NZ_JBHRWG010000004.1"/>
</dbReference>